<proteinExistence type="predicted"/>
<gene>
    <name evidence="4" type="ORF">POCTA_138.1.T0330103</name>
</gene>
<feature type="DNA-binding region" description="HMG box" evidence="1">
    <location>
        <begin position="1"/>
        <end position="36"/>
    </location>
</feature>
<keyword evidence="1" id="KW-0539">Nucleus</keyword>
<evidence type="ECO:0000256" key="2">
    <source>
        <dbReference type="SAM" id="MobiDB-lite"/>
    </source>
</evidence>
<keyword evidence="5" id="KW-1185">Reference proteome</keyword>
<dbReference type="Pfam" id="PF00505">
    <property type="entry name" value="HMG_box"/>
    <property type="match status" value="1"/>
</dbReference>
<evidence type="ECO:0000313" key="4">
    <source>
        <dbReference type="EMBL" id="CAD8157039.1"/>
    </source>
</evidence>
<dbReference type="AlphaFoldDB" id="A0A8S1U100"/>
<dbReference type="OMA" id="NDNERKP"/>
<keyword evidence="1" id="KW-0238">DNA-binding</keyword>
<feature type="region of interest" description="Disordered" evidence="2">
    <location>
        <begin position="33"/>
        <end position="152"/>
    </location>
</feature>
<feature type="compositionally biased region" description="Basic and acidic residues" evidence="2">
    <location>
        <begin position="125"/>
        <end position="137"/>
    </location>
</feature>
<dbReference type="InterPro" id="IPR009071">
    <property type="entry name" value="HMG_box_dom"/>
</dbReference>
<feature type="compositionally biased region" description="Basic and acidic residues" evidence="2">
    <location>
        <begin position="52"/>
        <end position="68"/>
    </location>
</feature>
<protein>
    <recommendedName>
        <fullName evidence="3">HMG box domain-containing protein</fullName>
    </recommendedName>
</protein>
<dbReference type="EMBL" id="CAJJDP010000033">
    <property type="protein sequence ID" value="CAD8157039.1"/>
    <property type="molecule type" value="Genomic_DNA"/>
</dbReference>
<evidence type="ECO:0000313" key="5">
    <source>
        <dbReference type="Proteomes" id="UP000683925"/>
    </source>
</evidence>
<evidence type="ECO:0000259" key="3">
    <source>
        <dbReference type="PROSITE" id="PS50118"/>
    </source>
</evidence>
<feature type="domain" description="HMG box" evidence="3">
    <location>
        <begin position="1"/>
        <end position="36"/>
    </location>
</feature>
<dbReference type="OrthoDB" id="448466at2759"/>
<name>A0A8S1U100_PAROT</name>
<dbReference type="PROSITE" id="PS50118">
    <property type="entry name" value="HMG_BOX_2"/>
    <property type="match status" value="1"/>
</dbReference>
<accession>A0A8S1U100</accession>
<dbReference type="Proteomes" id="UP000683925">
    <property type="component" value="Unassembled WGS sequence"/>
</dbReference>
<organism evidence="4 5">
    <name type="scientific">Paramecium octaurelia</name>
    <dbReference type="NCBI Taxonomy" id="43137"/>
    <lineage>
        <taxon>Eukaryota</taxon>
        <taxon>Sar</taxon>
        <taxon>Alveolata</taxon>
        <taxon>Ciliophora</taxon>
        <taxon>Intramacronucleata</taxon>
        <taxon>Oligohymenophorea</taxon>
        <taxon>Peniculida</taxon>
        <taxon>Parameciidae</taxon>
        <taxon>Paramecium</taxon>
    </lineage>
</organism>
<dbReference type="GO" id="GO:0005634">
    <property type="term" value="C:nucleus"/>
    <property type="evidence" value="ECO:0007669"/>
    <property type="project" value="UniProtKB-UniRule"/>
</dbReference>
<sequence length="152" mass="17789">MAGNKWSSMSEQEKKPYLDQYNAAKEIYEQELKDYNEKNGIQTNDKKRKKSEKFDEKSMKSAVDHNVDDFESESIQPAAKHQQQIKQQQQKQSNNDDQVKQQAGKQTKQQPQQKQNPAQTKKGKHVEIDDDIQRDIDQAMSNPKQPQKKQKK</sequence>
<dbReference type="GO" id="GO:0003677">
    <property type="term" value="F:DNA binding"/>
    <property type="evidence" value="ECO:0007669"/>
    <property type="project" value="UniProtKB-UniRule"/>
</dbReference>
<evidence type="ECO:0000256" key="1">
    <source>
        <dbReference type="PROSITE-ProRule" id="PRU00267"/>
    </source>
</evidence>
<comment type="caution">
    <text evidence="4">The sequence shown here is derived from an EMBL/GenBank/DDBJ whole genome shotgun (WGS) entry which is preliminary data.</text>
</comment>
<reference evidence="4" key="1">
    <citation type="submission" date="2021-01" db="EMBL/GenBank/DDBJ databases">
        <authorList>
            <consortium name="Genoscope - CEA"/>
            <person name="William W."/>
        </authorList>
    </citation>
    <scope>NUCLEOTIDE SEQUENCE</scope>
</reference>
<feature type="compositionally biased region" description="Low complexity" evidence="2">
    <location>
        <begin position="75"/>
        <end position="120"/>
    </location>
</feature>